<feature type="compositionally biased region" description="Low complexity" evidence="1">
    <location>
        <begin position="249"/>
        <end position="264"/>
    </location>
</feature>
<evidence type="ECO:0000256" key="1">
    <source>
        <dbReference type="SAM" id="MobiDB-lite"/>
    </source>
</evidence>
<feature type="region of interest" description="Disordered" evidence="1">
    <location>
        <begin position="56"/>
        <end position="82"/>
    </location>
</feature>
<dbReference type="OMA" id="ESESWVM"/>
<feature type="compositionally biased region" description="Low complexity" evidence="1">
    <location>
        <begin position="306"/>
        <end position="322"/>
    </location>
</feature>
<organism evidence="2 3">
    <name type="scientific">Cajanus cajan</name>
    <name type="common">Pigeon pea</name>
    <name type="synonym">Cajanus indicus</name>
    <dbReference type="NCBI Taxonomy" id="3821"/>
    <lineage>
        <taxon>Eukaryota</taxon>
        <taxon>Viridiplantae</taxon>
        <taxon>Streptophyta</taxon>
        <taxon>Embryophyta</taxon>
        <taxon>Tracheophyta</taxon>
        <taxon>Spermatophyta</taxon>
        <taxon>Magnoliopsida</taxon>
        <taxon>eudicotyledons</taxon>
        <taxon>Gunneridae</taxon>
        <taxon>Pentapetalae</taxon>
        <taxon>rosids</taxon>
        <taxon>fabids</taxon>
        <taxon>Fabales</taxon>
        <taxon>Fabaceae</taxon>
        <taxon>Papilionoideae</taxon>
        <taxon>50 kb inversion clade</taxon>
        <taxon>NPAAA clade</taxon>
        <taxon>indigoferoid/millettioid clade</taxon>
        <taxon>Phaseoleae</taxon>
        <taxon>Cajanus</taxon>
    </lineage>
</organism>
<gene>
    <name evidence="2" type="ORF">KK1_010081</name>
</gene>
<feature type="compositionally biased region" description="Polar residues" evidence="1">
    <location>
        <begin position="407"/>
        <end position="418"/>
    </location>
</feature>
<dbReference type="OrthoDB" id="1931260at2759"/>
<dbReference type="Gramene" id="C.cajan_09800.t">
    <property type="protein sequence ID" value="C.cajan_09800.t"/>
    <property type="gene ID" value="C.cajan_09800"/>
</dbReference>
<reference evidence="2 3" key="1">
    <citation type="journal article" date="2012" name="Nat. Biotechnol.">
        <title>Draft genome sequence of pigeonpea (Cajanus cajan), an orphan legume crop of resource-poor farmers.</title>
        <authorList>
            <person name="Varshney R.K."/>
            <person name="Chen W."/>
            <person name="Li Y."/>
            <person name="Bharti A.K."/>
            <person name="Saxena R.K."/>
            <person name="Schlueter J.A."/>
            <person name="Donoghue M.T."/>
            <person name="Azam S."/>
            <person name="Fan G."/>
            <person name="Whaley A.M."/>
            <person name="Farmer A.D."/>
            <person name="Sheridan J."/>
            <person name="Iwata A."/>
            <person name="Tuteja R."/>
            <person name="Penmetsa R.V."/>
            <person name="Wu W."/>
            <person name="Upadhyaya H.D."/>
            <person name="Yang S.P."/>
            <person name="Shah T."/>
            <person name="Saxena K.B."/>
            <person name="Michael T."/>
            <person name="McCombie W.R."/>
            <person name="Yang B."/>
            <person name="Zhang G."/>
            <person name="Yang H."/>
            <person name="Wang J."/>
            <person name="Spillane C."/>
            <person name="Cook D.R."/>
            <person name="May G.D."/>
            <person name="Xu X."/>
            <person name="Jackson S.A."/>
        </authorList>
    </citation>
    <scope>NUCLEOTIDE SEQUENCE [LARGE SCALE GENOMIC DNA]</scope>
    <source>
        <strain evidence="3">cv. Asha</strain>
    </source>
</reference>
<feature type="region of interest" description="Disordered" evidence="1">
    <location>
        <begin position="169"/>
        <end position="191"/>
    </location>
</feature>
<feature type="compositionally biased region" description="Polar residues" evidence="1">
    <location>
        <begin position="323"/>
        <end position="336"/>
    </location>
</feature>
<name>A0A151TUV8_CAJCA</name>
<dbReference type="PANTHER" id="PTHR33737">
    <property type="entry name" value="OS05G0121800 PROTEIN"/>
    <property type="match status" value="1"/>
</dbReference>
<feature type="compositionally biased region" description="Low complexity" evidence="1">
    <location>
        <begin position="356"/>
        <end position="378"/>
    </location>
</feature>
<sequence>MISVPSSSPRKRDVQDRRLSIFDVSSADDSLLDGNPLDHQHSDLLCTPNSKKFEDAATKLQQWDHEPHSNDSSGTGKPKKNSKCNLRKSLAWDSAFFTSAGVLDAEELSSIIEGVEKHELADIQEDVYKSCESISTLASDSLTFESVEMEGDLFEDVRASIQKSSKKSCPAVTNTKVPPSPRALPGFHTHDTSKKVGVVSRNKMKAPLASKNPSAGMQGFGKMTKKDNTIFPQLPQKPAATRRESSILKQSKVLGKSSSSSTISSKRESLGNLHVKSDRDKAKRIVGDRVSSVTKASVIGSSRGIVPKPSLPSKSPSGPPVSTRTKSVTSISSAVKTPSRKKAESLSSLMSATKLSPSISPASSISDWSSSESSSSTSMAKRVCNNSSRSSLDSDSSRKVSLDTDADQGTNSRIPQSDSHLEKPEAQHIGFTSEKQRTTPGATVLPPTHKKPSGLRLPSPKIGFFDGVKPLVRTPRGGLQPRSVVPGGLPKHGAESPREGQNKAEVGKVDPSRSIVSIENTKPNYQQAPHPNTLHASLDVPIKTSGCVQNVKSSSDIPMGAAENASLFHVVENAHHDLLPHKGVNNLENAHLDNQIDCLSKQVGHMDLNFETQEKLNGDSLSFLQTGINSLDKSSSLELSGHKKLIDCPKKGELLKGSSTTCLSVSPTNFDVAASIRTPFTVKDSFCNMDGVVFTESTISEAKSTNLIVPESIVMKEN</sequence>
<dbReference type="GO" id="GO:0008017">
    <property type="term" value="F:microtubule binding"/>
    <property type="evidence" value="ECO:0007669"/>
    <property type="project" value="InterPro"/>
</dbReference>
<feature type="region of interest" description="Disordered" evidence="1">
    <location>
        <begin position="228"/>
        <end position="461"/>
    </location>
</feature>
<feature type="compositionally biased region" description="Basic and acidic residues" evidence="1">
    <location>
        <begin position="265"/>
        <end position="287"/>
    </location>
</feature>
<evidence type="ECO:0000313" key="3">
    <source>
        <dbReference type="Proteomes" id="UP000075243"/>
    </source>
</evidence>
<evidence type="ECO:0000313" key="2">
    <source>
        <dbReference type="EMBL" id="KYP70843.1"/>
    </source>
</evidence>
<dbReference type="STRING" id="3821.A0A151TUV8"/>
<dbReference type="AlphaFoldDB" id="A0A151TUV8"/>
<feature type="compositionally biased region" description="Basic and acidic residues" evidence="1">
    <location>
        <begin position="56"/>
        <end position="69"/>
    </location>
</feature>
<protein>
    <submittedName>
        <fullName evidence="2">Uncharacterized protein</fullName>
    </submittedName>
</protein>
<accession>A0A151TUV8</accession>
<keyword evidence="3" id="KW-1185">Reference proteome</keyword>
<feature type="region of interest" description="Disordered" evidence="1">
    <location>
        <begin position="27"/>
        <end position="46"/>
    </location>
</feature>
<dbReference type="PANTHER" id="PTHR33737:SF2">
    <property type="entry name" value="OS12G0102700 PROTEIN"/>
    <property type="match status" value="1"/>
</dbReference>
<proteinExistence type="predicted"/>
<feature type="region of interest" description="Disordered" evidence="1">
    <location>
        <begin position="473"/>
        <end position="513"/>
    </location>
</feature>
<feature type="compositionally biased region" description="Polar residues" evidence="1">
    <location>
        <begin position="345"/>
        <end position="355"/>
    </location>
</feature>
<feature type="compositionally biased region" description="Basic and acidic residues" evidence="1">
    <location>
        <begin position="492"/>
        <end position="511"/>
    </location>
</feature>
<dbReference type="InterPro" id="IPR045882">
    <property type="entry name" value="GPT1/2"/>
</dbReference>
<dbReference type="EMBL" id="CM003605">
    <property type="protein sequence ID" value="KYP70843.1"/>
    <property type="molecule type" value="Genomic_DNA"/>
</dbReference>
<dbReference type="Proteomes" id="UP000075243">
    <property type="component" value="Chromosome 3"/>
</dbReference>